<gene>
    <name evidence="1" type="ORF">CI109_103879</name>
</gene>
<organism evidence="1 2">
    <name type="scientific">Kwoniella shandongensis</name>
    <dbReference type="NCBI Taxonomy" id="1734106"/>
    <lineage>
        <taxon>Eukaryota</taxon>
        <taxon>Fungi</taxon>
        <taxon>Dikarya</taxon>
        <taxon>Basidiomycota</taxon>
        <taxon>Agaricomycotina</taxon>
        <taxon>Tremellomycetes</taxon>
        <taxon>Tremellales</taxon>
        <taxon>Cryptococcaceae</taxon>
        <taxon>Kwoniella</taxon>
    </lineage>
</organism>
<accession>A0A5M6C877</accession>
<dbReference type="Proteomes" id="UP000322225">
    <property type="component" value="Chromosome 6"/>
</dbReference>
<dbReference type="GeneID" id="43585731"/>
<sequence length="96" mass="10526">MPDPVLGSTLGPCLRQSSLETLLRDTPFSFLFLELSAHPRLNDLEELGALDLKLKMRAYVKGSSSCRLSQTAGAEITLANSIRVDSIDSPSRFYPV</sequence>
<dbReference type="EMBL" id="CP144056">
    <property type="protein sequence ID" value="WWD19419.1"/>
    <property type="molecule type" value="Genomic_DNA"/>
</dbReference>
<reference evidence="1" key="1">
    <citation type="submission" date="2017-08" db="EMBL/GenBank/DDBJ databases">
        <authorList>
            <person name="Cuomo C."/>
            <person name="Billmyre B."/>
            <person name="Heitman J."/>
        </authorList>
    </citation>
    <scope>NUCLEOTIDE SEQUENCE</scope>
    <source>
        <strain evidence="1">CBS 12478</strain>
    </source>
</reference>
<dbReference type="KEGG" id="ksn:43585731"/>
<evidence type="ECO:0000313" key="1">
    <source>
        <dbReference type="EMBL" id="WWD19419.1"/>
    </source>
</evidence>
<name>A0A5M6C877_9TREE</name>
<evidence type="ECO:0000313" key="2">
    <source>
        <dbReference type="Proteomes" id="UP000322225"/>
    </source>
</evidence>
<reference evidence="1" key="2">
    <citation type="submission" date="2024-01" db="EMBL/GenBank/DDBJ databases">
        <title>Comparative genomics of Cryptococcus and Kwoniella reveals pathogenesis evolution and contrasting modes of karyotype evolution via chromosome fusion or intercentromeric recombination.</title>
        <authorList>
            <person name="Coelho M.A."/>
            <person name="David-Palma M."/>
            <person name="Shea T."/>
            <person name="Bowers K."/>
            <person name="McGinley-Smith S."/>
            <person name="Mohammad A.W."/>
            <person name="Gnirke A."/>
            <person name="Yurkov A.M."/>
            <person name="Nowrousian M."/>
            <person name="Sun S."/>
            <person name="Cuomo C.A."/>
            <person name="Heitman J."/>
        </authorList>
    </citation>
    <scope>NUCLEOTIDE SEQUENCE</scope>
    <source>
        <strain evidence="1">CBS 12478</strain>
    </source>
</reference>
<dbReference type="RefSeq" id="XP_031863788.1">
    <property type="nucleotide sequence ID" value="XM_032001625.1"/>
</dbReference>
<dbReference type="AlphaFoldDB" id="A0A5M6C877"/>
<protein>
    <submittedName>
        <fullName evidence="1">Uncharacterized protein</fullName>
    </submittedName>
</protein>
<proteinExistence type="predicted"/>
<keyword evidence="2" id="KW-1185">Reference proteome</keyword>